<dbReference type="PANTHER" id="PTHR43976">
    <property type="entry name" value="SHORT CHAIN DEHYDROGENASE"/>
    <property type="match status" value="1"/>
</dbReference>
<gene>
    <name evidence="3" type="ORF">K432DRAFT_451057</name>
</gene>
<dbReference type="EMBL" id="KV744817">
    <property type="protein sequence ID" value="OCK85536.1"/>
    <property type="molecule type" value="Genomic_DNA"/>
</dbReference>
<comment type="similarity">
    <text evidence="1">Belongs to the short-chain dehydrogenases/reductases (SDR) family.</text>
</comment>
<protein>
    <submittedName>
        <fullName evidence="3">Short-chain alcohol dehydrogenase</fullName>
    </submittedName>
</protein>
<reference evidence="3 4" key="1">
    <citation type="journal article" date="2016" name="Nat. Commun.">
        <title>Ectomycorrhizal ecology is imprinted in the genome of the dominant symbiotic fungus Cenococcum geophilum.</title>
        <authorList>
            <consortium name="DOE Joint Genome Institute"/>
            <person name="Peter M."/>
            <person name="Kohler A."/>
            <person name="Ohm R.A."/>
            <person name="Kuo A."/>
            <person name="Krutzmann J."/>
            <person name="Morin E."/>
            <person name="Arend M."/>
            <person name="Barry K.W."/>
            <person name="Binder M."/>
            <person name="Choi C."/>
            <person name="Clum A."/>
            <person name="Copeland A."/>
            <person name="Grisel N."/>
            <person name="Haridas S."/>
            <person name="Kipfer T."/>
            <person name="LaButti K."/>
            <person name="Lindquist E."/>
            <person name="Lipzen A."/>
            <person name="Maire R."/>
            <person name="Meier B."/>
            <person name="Mihaltcheva S."/>
            <person name="Molinier V."/>
            <person name="Murat C."/>
            <person name="Poggeler S."/>
            <person name="Quandt C.A."/>
            <person name="Sperisen C."/>
            <person name="Tritt A."/>
            <person name="Tisserant E."/>
            <person name="Crous P.W."/>
            <person name="Henrissat B."/>
            <person name="Nehls U."/>
            <person name="Egli S."/>
            <person name="Spatafora J.W."/>
            <person name="Grigoriev I.V."/>
            <person name="Martin F.M."/>
        </authorList>
    </citation>
    <scope>NUCLEOTIDE SEQUENCE [LARGE SCALE GENOMIC DNA]</scope>
    <source>
        <strain evidence="3 4">CBS 459.81</strain>
    </source>
</reference>
<evidence type="ECO:0000256" key="2">
    <source>
        <dbReference type="ARBA" id="ARBA00023002"/>
    </source>
</evidence>
<dbReference type="InterPro" id="IPR036291">
    <property type="entry name" value="NAD(P)-bd_dom_sf"/>
</dbReference>
<evidence type="ECO:0000313" key="3">
    <source>
        <dbReference type="EMBL" id="OCK85536.1"/>
    </source>
</evidence>
<dbReference type="PRINTS" id="PR00081">
    <property type="entry name" value="GDHRDH"/>
</dbReference>
<organism evidence="3 4">
    <name type="scientific">Lepidopterella palustris CBS 459.81</name>
    <dbReference type="NCBI Taxonomy" id="1314670"/>
    <lineage>
        <taxon>Eukaryota</taxon>
        <taxon>Fungi</taxon>
        <taxon>Dikarya</taxon>
        <taxon>Ascomycota</taxon>
        <taxon>Pezizomycotina</taxon>
        <taxon>Dothideomycetes</taxon>
        <taxon>Pleosporomycetidae</taxon>
        <taxon>Mytilinidiales</taxon>
        <taxon>Argynnaceae</taxon>
        <taxon>Lepidopterella</taxon>
    </lineage>
</organism>
<evidence type="ECO:0000313" key="4">
    <source>
        <dbReference type="Proteomes" id="UP000250266"/>
    </source>
</evidence>
<dbReference type="SUPFAM" id="SSF51735">
    <property type="entry name" value="NAD(P)-binding Rossmann-fold domains"/>
    <property type="match status" value="1"/>
</dbReference>
<sequence length="266" mass="29212">MSVALVNAASFSSVCNLIFCFSPVNPTNLQIIFITGSSSGVGLVTAKAFFEKGWNVTATMCKPEGDIAIDAATSTFGKIDVVWNNAGYGQYGLLEMLPREKCRRQFDMNVFGVMDVTHAIISHLYLNKSGCTISVSTSTGLFELFEGSMYSSSKFALKGFTHILPYRGISETNLLQTAMAMVLAEPTLTPVYGEYIEKAMKKYQSMDVSGSVSAEEVANVIINAATDGTDKLRYLVRWDEHGFVKAHYESKSDEKSITYMRSFCNS</sequence>
<dbReference type="AlphaFoldDB" id="A0A8E2EKG9"/>
<dbReference type="GO" id="GO:0016491">
    <property type="term" value="F:oxidoreductase activity"/>
    <property type="evidence" value="ECO:0007669"/>
    <property type="project" value="UniProtKB-KW"/>
</dbReference>
<name>A0A8E2EKG9_9PEZI</name>
<proteinExistence type="inferred from homology"/>
<evidence type="ECO:0000256" key="1">
    <source>
        <dbReference type="ARBA" id="ARBA00006484"/>
    </source>
</evidence>
<accession>A0A8E2EKG9</accession>
<dbReference type="Pfam" id="PF00106">
    <property type="entry name" value="adh_short"/>
    <property type="match status" value="1"/>
</dbReference>
<keyword evidence="4" id="KW-1185">Reference proteome</keyword>
<dbReference type="Proteomes" id="UP000250266">
    <property type="component" value="Unassembled WGS sequence"/>
</dbReference>
<dbReference type="InterPro" id="IPR002347">
    <property type="entry name" value="SDR_fam"/>
</dbReference>
<dbReference type="OrthoDB" id="1274115at2759"/>
<dbReference type="PANTHER" id="PTHR43976:SF16">
    <property type="entry name" value="SHORT-CHAIN DEHYDROGENASE_REDUCTASE FAMILY PROTEIN"/>
    <property type="match status" value="1"/>
</dbReference>
<dbReference type="Gene3D" id="3.40.50.720">
    <property type="entry name" value="NAD(P)-binding Rossmann-like Domain"/>
    <property type="match status" value="1"/>
</dbReference>
<dbReference type="InterPro" id="IPR051911">
    <property type="entry name" value="SDR_oxidoreductase"/>
</dbReference>
<keyword evidence="2" id="KW-0560">Oxidoreductase</keyword>